<dbReference type="KEGG" id="hxa:Halxa_2913"/>
<proteinExistence type="predicted"/>
<evidence type="ECO:0000313" key="1">
    <source>
        <dbReference type="EMBL" id="AEH37529.1"/>
    </source>
</evidence>
<dbReference type="HOGENOM" id="CLU_3003113_0_0_2"/>
<name>F8D4R0_HALXS</name>
<sequence length="56" mass="6408">MRGHENQVCSVREVGHHSIRVSGCVIVKRIQRRYIARRVAEVAEIFCHTSICVNTC</sequence>
<dbReference type="EMBL" id="CP002839">
    <property type="protein sequence ID" value="AEH37529.1"/>
    <property type="molecule type" value="Genomic_DNA"/>
</dbReference>
<organism evidence="1 2">
    <name type="scientific">Halopiger xanaduensis (strain DSM 18323 / JCM 14033 / SH-6)</name>
    <dbReference type="NCBI Taxonomy" id="797210"/>
    <lineage>
        <taxon>Archaea</taxon>
        <taxon>Methanobacteriati</taxon>
        <taxon>Methanobacteriota</taxon>
        <taxon>Stenosarchaea group</taxon>
        <taxon>Halobacteria</taxon>
        <taxon>Halobacteriales</taxon>
        <taxon>Natrialbaceae</taxon>
        <taxon>Halopiger</taxon>
    </lineage>
</organism>
<gene>
    <name evidence="1" type="ordered locus">Halxa_2913</name>
</gene>
<dbReference type="Proteomes" id="UP000006794">
    <property type="component" value="Chromosome"/>
</dbReference>
<dbReference type="STRING" id="797210.Halxa_2913"/>
<evidence type="ECO:0000313" key="2">
    <source>
        <dbReference type="Proteomes" id="UP000006794"/>
    </source>
</evidence>
<reference evidence="1 2" key="1">
    <citation type="journal article" date="2012" name="Stand. Genomic Sci.">
        <title>Complete genome sequence of Halopiger xanaduensis type strain (SH-6(T)).</title>
        <authorList>
            <person name="Anderson I."/>
            <person name="Tindall B.J."/>
            <person name="Rohde M."/>
            <person name="Lucas S."/>
            <person name="Han J."/>
            <person name="Lapidus A."/>
            <person name="Cheng J.F."/>
            <person name="Goodwin L."/>
            <person name="Pitluck S."/>
            <person name="Peters L."/>
            <person name="Pati A."/>
            <person name="Mikhailova N."/>
            <person name="Pagani I."/>
            <person name="Teshima H."/>
            <person name="Han C."/>
            <person name="Tapia R."/>
            <person name="Land M."/>
            <person name="Woyke T."/>
            <person name="Klenk H.P."/>
            <person name="Kyrpides N."/>
            <person name="Ivanova N."/>
        </authorList>
    </citation>
    <scope>NUCLEOTIDE SEQUENCE [LARGE SCALE GENOMIC DNA]</scope>
    <source>
        <strain evidence="2">DSM 18323 / JCM 14033 / SH-6</strain>
    </source>
</reference>
<accession>F8D4R0</accession>
<keyword evidence="2" id="KW-1185">Reference proteome</keyword>
<dbReference type="AlphaFoldDB" id="F8D4R0"/>
<protein>
    <submittedName>
        <fullName evidence="1">Uncharacterized protein</fullName>
    </submittedName>
</protein>